<feature type="transmembrane region" description="Helical" evidence="1">
    <location>
        <begin position="103"/>
        <end position="123"/>
    </location>
</feature>
<feature type="transmembrane region" description="Helical" evidence="1">
    <location>
        <begin position="70"/>
        <end position="91"/>
    </location>
</feature>
<reference evidence="2 3" key="1">
    <citation type="submission" date="2016-11" db="EMBL/GenBank/DDBJ databases">
        <authorList>
            <person name="Jaros S."/>
            <person name="Januszkiewicz K."/>
            <person name="Wedrychowicz H."/>
        </authorList>
    </citation>
    <scope>NUCLEOTIDE SEQUENCE [LARGE SCALE GENOMIC DNA]</scope>
    <source>
        <strain evidence="2">NCIMB 2154T</strain>
    </source>
</reference>
<evidence type="ECO:0000313" key="3">
    <source>
        <dbReference type="Proteomes" id="UP000231564"/>
    </source>
</evidence>
<evidence type="ECO:0000313" key="2">
    <source>
        <dbReference type="EMBL" id="SFZ82393.1"/>
    </source>
</evidence>
<gene>
    <name evidence="2" type="ORF">MARIT_1567</name>
</gene>
<feature type="transmembrane region" description="Helical" evidence="1">
    <location>
        <begin position="45"/>
        <end position="64"/>
    </location>
</feature>
<keyword evidence="3" id="KW-1185">Reference proteome</keyword>
<protein>
    <submittedName>
        <fullName evidence="2">Uncharacterized protein</fullName>
    </submittedName>
</protein>
<keyword evidence="1" id="KW-0812">Transmembrane</keyword>
<accession>A0A2H1EA85</accession>
<name>A0A2H1EA85_9FLAO</name>
<dbReference type="AlphaFoldDB" id="A0A2H1EA85"/>
<proteinExistence type="predicted"/>
<dbReference type="KEGG" id="tmar:MARIT_1567"/>
<organism evidence="2 3">
    <name type="scientific">Tenacibaculum maritimum NCIMB 2154</name>
    <dbReference type="NCBI Taxonomy" id="1349785"/>
    <lineage>
        <taxon>Bacteria</taxon>
        <taxon>Pseudomonadati</taxon>
        <taxon>Bacteroidota</taxon>
        <taxon>Flavobacteriia</taxon>
        <taxon>Flavobacteriales</taxon>
        <taxon>Flavobacteriaceae</taxon>
        <taxon>Tenacibaculum</taxon>
    </lineage>
</organism>
<dbReference type="STRING" id="1349785.GCA_000509405_01876"/>
<evidence type="ECO:0000256" key="1">
    <source>
        <dbReference type="SAM" id="Phobius"/>
    </source>
</evidence>
<dbReference type="EMBL" id="LT634361">
    <property type="protein sequence ID" value="SFZ82393.1"/>
    <property type="molecule type" value="Genomic_DNA"/>
</dbReference>
<keyword evidence="1" id="KW-1133">Transmembrane helix</keyword>
<keyword evidence="1" id="KW-0472">Membrane</keyword>
<dbReference type="Proteomes" id="UP000231564">
    <property type="component" value="Chromosome MARIT"/>
</dbReference>
<sequence>MIAFYSLFVGILLGVKKLINDSKHINKDYSLNKKTLPILIGRNRVYFLIRVALSMLCFLLIVFYKNYLKLQPTFIKCLFFIMLTPLLYLYYDIKKLKTQRSFLLFHKLINAVILFGALLLFYFKITINVTN</sequence>